<reference evidence="1 2" key="1">
    <citation type="journal article" date="2012" name="Environ. Microbiol.">
        <title>The genome of the ammonia-oxidizing Candidatus Nitrososphaera gargensis: insights into metabolic versatility and environmental adaptations.</title>
        <authorList>
            <person name="Spang A."/>
            <person name="Poehlein A."/>
            <person name="Offre P."/>
            <person name="Zumbragel S."/>
            <person name="Haider S."/>
            <person name="Rychlik N."/>
            <person name="Nowka B."/>
            <person name="Schmeisser C."/>
            <person name="Lebedeva E.V."/>
            <person name="Rattei T."/>
            <person name="Bohm C."/>
            <person name="Schmid M."/>
            <person name="Galushko A."/>
            <person name="Hatzenpichler R."/>
            <person name="Weinmaier T."/>
            <person name="Daniel R."/>
            <person name="Schleper C."/>
            <person name="Spieck E."/>
            <person name="Streit W."/>
            <person name="Wagner M."/>
        </authorList>
    </citation>
    <scope>NUCLEOTIDE SEQUENCE [LARGE SCALE GENOMIC DNA]</scope>
    <source>
        <strain evidence="2">Ga9.2</strain>
    </source>
</reference>
<keyword evidence="2" id="KW-1185">Reference proteome</keyword>
<dbReference type="EMBL" id="CP002408">
    <property type="protein sequence ID" value="AFU57352.1"/>
    <property type="molecule type" value="Genomic_DNA"/>
</dbReference>
<evidence type="ECO:0000313" key="1">
    <source>
        <dbReference type="EMBL" id="AFU57352.1"/>
    </source>
</evidence>
<accession>K0IHQ1</accession>
<dbReference type="InParanoid" id="K0IHQ1"/>
<proteinExistence type="predicted"/>
<dbReference type="BioCyc" id="CNIT1237085:G1324-404-MONOMER"/>
<dbReference type="Proteomes" id="UP000008037">
    <property type="component" value="Chromosome"/>
</dbReference>
<evidence type="ECO:0000313" key="2">
    <source>
        <dbReference type="Proteomes" id="UP000008037"/>
    </source>
</evidence>
<organism evidence="1 2">
    <name type="scientific">Nitrososphaera gargensis (strain Ga9.2)</name>
    <dbReference type="NCBI Taxonomy" id="1237085"/>
    <lineage>
        <taxon>Archaea</taxon>
        <taxon>Nitrososphaerota</taxon>
        <taxon>Nitrososphaeria</taxon>
        <taxon>Nitrososphaerales</taxon>
        <taxon>Nitrososphaeraceae</taxon>
        <taxon>Nitrososphaera</taxon>
    </lineage>
</organism>
<dbReference type="HOGENOM" id="CLU_2505058_0_0_2"/>
<sequence length="85" mass="9772">MYIFALILHESHNILQHTYLQKEIMTVVTIVWWKGLLLANSVPKNSLCLMLQGGMLSESIREMRKLLRGISLASAEKSSVYCKYE</sequence>
<dbReference type="AlphaFoldDB" id="K0IHQ1"/>
<protein>
    <submittedName>
        <fullName evidence="1">Uncharacterized protein</fullName>
    </submittedName>
</protein>
<dbReference type="KEGG" id="nga:Ngar_c04050"/>
<name>K0IHQ1_NITGG</name>
<gene>
    <name evidence="1" type="ordered locus">Ngar_c04050</name>
</gene>